<dbReference type="AlphaFoldDB" id="A0A7V3ZXH7"/>
<accession>A0A7V3ZXH7</accession>
<dbReference type="Gene3D" id="3.30.450.40">
    <property type="match status" value="1"/>
</dbReference>
<evidence type="ECO:0000259" key="1">
    <source>
        <dbReference type="PROSITE" id="PS51832"/>
    </source>
</evidence>
<dbReference type="Gene3D" id="1.10.3210.10">
    <property type="entry name" value="Hypothetical protein af1432"/>
    <property type="match status" value="1"/>
</dbReference>
<comment type="caution">
    <text evidence="2">The sequence shown here is derived from an EMBL/GenBank/DDBJ whole genome shotgun (WGS) entry which is preliminary data.</text>
</comment>
<dbReference type="PANTHER" id="PTHR43155">
    <property type="entry name" value="CYCLIC DI-GMP PHOSPHODIESTERASE PA4108-RELATED"/>
    <property type="match status" value="1"/>
</dbReference>
<dbReference type="SUPFAM" id="SSF55781">
    <property type="entry name" value="GAF domain-like"/>
    <property type="match status" value="1"/>
</dbReference>
<dbReference type="SUPFAM" id="SSF109604">
    <property type="entry name" value="HD-domain/PDEase-like"/>
    <property type="match status" value="1"/>
</dbReference>
<dbReference type="CDD" id="cd00077">
    <property type="entry name" value="HDc"/>
    <property type="match status" value="1"/>
</dbReference>
<proteinExistence type="predicted"/>
<sequence length="608" mass="68875">MSEHKVLKSLESLLRDNFPQVKLVEFYYNIFESPYRSSFIGLGGEIPEVYSFDGKVAFIDMPSGIIITLEGTNDLVLKWIDGHKGFLKLVLKITVSEYLKDILDEFVSKIIEVRDIQEIYNEIIAYLSKVTWSTIGAITVYDEVSNILLGKGKGYQDVSLHGNVMVEGFFNIPLTPETAASRALELKDILIINDAKNEPRILKKFVEYYKVDRVIVAPLFVDERLFGMIYLGRYEGLPPYTRGEVRLLKSLIPYLTGVLKLLKYREDSEKRLRALLFVKNLAEDILSESSLLKIFDVSREYLKEIVKIENCAFYSFNPAGLTLLYNFGFSKGELAEIKENIYSLDALTKGNEICSISLKNLNLGYKILCAVYFSIENRNFVAVLGSRTKEKVTDEDQELIKVLFSSVKVASKNLFLYEKSVEALDKIIEILSQLESKKDYFTATHSKDVAEFALKIAEALNLSPEEKKDVYLAGLLHDLGKVVVERAILLKDGPLNSVEWDEIRNHPIVGKEILENIPGLERAALYVGTHHERYDGKGYPVGLRGEEIPLGGRILCISDAVVTMLSDRPYRKALNKDQVIFELIKESGKQFDPELVKIVIGILEGENL</sequence>
<dbReference type="EMBL" id="DTDJ01000027">
    <property type="protein sequence ID" value="HGL17483.1"/>
    <property type="molecule type" value="Genomic_DNA"/>
</dbReference>
<dbReference type="Pfam" id="PF13185">
    <property type="entry name" value="GAF_2"/>
    <property type="match status" value="1"/>
</dbReference>
<dbReference type="InterPro" id="IPR003607">
    <property type="entry name" value="HD/PDEase_dom"/>
</dbReference>
<dbReference type="InterPro" id="IPR029016">
    <property type="entry name" value="GAF-like_dom_sf"/>
</dbReference>
<dbReference type="Pfam" id="PF13487">
    <property type="entry name" value="HD_5"/>
    <property type="match status" value="1"/>
</dbReference>
<evidence type="ECO:0000313" key="2">
    <source>
        <dbReference type="EMBL" id="HGL17483.1"/>
    </source>
</evidence>
<protein>
    <submittedName>
        <fullName evidence="2">HD domain-containing protein</fullName>
    </submittedName>
</protein>
<feature type="domain" description="HD-GYP" evidence="1">
    <location>
        <begin position="420"/>
        <end position="608"/>
    </location>
</feature>
<reference evidence="2" key="1">
    <citation type="journal article" date="2020" name="mSystems">
        <title>Genome- and Community-Level Interaction Insights into Carbon Utilization and Element Cycling Functions of Hydrothermarchaeota in Hydrothermal Sediment.</title>
        <authorList>
            <person name="Zhou Z."/>
            <person name="Liu Y."/>
            <person name="Xu W."/>
            <person name="Pan J."/>
            <person name="Luo Z.H."/>
            <person name="Li M."/>
        </authorList>
    </citation>
    <scope>NUCLEOTIDE SEQUENCE [LARGE SCALE GENOMIC DNA]</scope>
    <source>
        <strain evidence="2">SpSt-69</strain>
    </source>
</reference>
<dbReference type="PROSITE" id="PS51832">
    <property type="entry name" value="HD_GYP"/>
    <property type="match status" value="1"/>
</dbReference>
<name>A0A7V3ZXH7_UNCW3</name>
<dbReference type="InterPro" id="IPR003018">
    <property type="entry name" value="GAF"/>
</dbReference>
<gene>
    <name evidence="2" type="ORF">ENU66_04040</name>
</gene>
<dbReference type="SMART" id="SM00065">
    <property type="entry name" value="GAF"/>
    <property type="match status" value="1"/>
</dbReference>
<organism evidence="2">
    <name type="scientific">candidate division WOR-3 bacterium</name>
    <dbReference type="NCBI Taxonomy" id="2052148"/>
    <lineage>
        <taxon>Bacteria</taxon>
        <taxon>Bacteria division WOR-3</taxon>
    </lineage>
</organism>
<dbReference type="InterPro" id="IPR037522">
    <property type="entry name" value="HD_GYP_dom"/>
</dbReference>
<dbReference type="SMART" id="SM00471">
    <property type="entry name" value="HDc"/>
    <property type="match status" value="1"/>
</dbReference>